<sequence length="263" mass="28770">MQTANTSCARFTATRNGGKPWGRRLLVAALVALVFPAFALSQAAEQDSSQVRVNADPTFPFSREIEAFAQANEKGAAVSNATLFLGSSSIRLWDIQTSFPDVGTVNRGFGGATTRDVLHYYPRLLPPAKPRSVIVYVGENDLAAGAHPQDVARDVLVLLKRLRADYPKAHIAYLSLKPSPIRWTLWPKMAAVNMTIAARARVQGFDYIDVSKTLLALDGLPDASLFRKDGLHMNARGYDRWTHMVDAYLDHVGIDDSRGTAAS</sequence>
<gene>
    <name evidence="2" type="ORF">ATN00_04915</name>
</gene>
<protein>
    <submittedName>
        <fullName evidence="2">Lipolytic enzyme</fullName>
    </submittedName>
</protein>
<reference evidence="2 3" key="1">
    <citation type="submission" date="2015-11" db="EMBL/GenBank/DDBJ databases">
        <title>A Two-component Flavoprotein Monooxygenase System MeaXY Responsible for para-Hydroxylation of 2-Methyl-6-ethylaniline and 2,6-Diethylaniline in Sphingobium baderi DE-13.</title>
        <authorList>
            <person name="Cheng M."/>
            <person name="Meng Q."/>
            <person name="Yang Y."/>
            <person name="Chu C."/>
            <person name="Yan X."/>
            <person name="He J."/>
            <person name="Li S."/>
        </authorList>
    </citation>
    <scope>NUCLEOTIDE SEQUENCE [LARGE SCALE GENOMIC DNA]</scope>
    <source>
        <strain evidence="2 3">DE-13</strain>
    </source>
</reference>
<dbReference type="STRING" id="1332080.ATN00_04915"/>
<dbReference type="PANTHER" id="PTHR30383">
    <property type="entry name" value="THIOESTERASE 1/PROTEASE 1/LYSOPHOSPHOLIPASE L1"/>
    <property type="match status" value="1"/>
</dbReference>
<keyword evidence="3" id="KW-1185">Reference proteome</keyword>
<dbReference type="KEGG" id="sbd:ATN00_04915"/>
<evidence type="ECO:0000313" key="3">
    <source>
        <dbReference type="Proteomes" id="UP000056968"/>
    </source>
</evidence>
<dbReference type="Gene3D" id="3.40.50.1110">
    <property type="entry name" value="SGNH hydrolase"/>
    <property type="match status" value="1"/>
</dbReference>
<dbReference type="GO" id="GO:0004622">
    <property type="term" value="F:phosphatidylcholine lysophospholipase activity"/>
    <property type="evidence" value="ECO:0007669"/>
    <property type="project" value="TreeGrafter"/>
</dbReference>
<dbReference type="Proteomes" id="UP000056968">
    <property type="component" value="Chromosome"/>
</dbReference>
<proteinExistence type="predicted"/>
<evidence type="ECO:0000313" key="2">
    <source>
        <dbReference type="EMBL" id="ALR19749.1"/>
    </source>
</evidence>
<dbReference type="PANTHER" id="PTHR30383:SF5">
    <property type="entry name" value="SGNH HYDROLASE-TYPE ESTERASE DOMAIN-CONTAINING PROTEIN"/>
    <property type="match status" value="1"/>
</dbReference>
<dbReference type="RefSeq" id="WP_062062822.1">
    <property type="nucleotide sequence ID" value="NZ_CP013264.1"/>
</dbReference>
<dbReference type="EMBL" id="CP013264">
    <property type="protein sequence ID" value="ALR19749.1"/>
    <property type="molecule type" value="Genomic_DNA"/>
</dbReference>
<dbReference type="Pfam" id="PF13472">
    <property type="entry name" value="Lipase_GDSL_2"/>
    <property type="match status" value="1"/>
</dbReference>
<dbReference type="SUPFAM" id="SSF52266">
    <property type="entry name" value="SGNH hydrolase"/>
    <property type="match status" value="1"/>
</dbReference>
<evidence type="ECO:0000259" key="1">
    <source>
        <dbReference type="Pfam" id="PF13472"/>
    </source>
</evidence>
<dbReference type="AlphaFoldDB" id="A0A0S3EWD2"/>
<feature type="domain" description="SGNH hydrolase-type esterase" evidence="1">
    <location>
        <begin position="98"/>
        <end position="240"/>
    </location>
</feature>
<dbReference type="OrthoDB" id="9790057at2"/>
<dbReference type="InterPro" id="IPR036514">
    <property type="entry name" value="SGNH_hydro_sf"/>
</dbReference>
<dbReference type="InterPro" id="IPR013830">
    <property type="entry name" value="SGNH_hydro"/>
</dbReference>
<accession>A0A0S3EWD2</accession>
<organism evidence="2 3">
    <name type="scientific">Sphingobium baderi</name>
    <dbReference type="NCBI Taxonomy" id="1332080"/>
    <lineage>
        <taxon>Bacteria</taxon>
        <taxon>Pseudomonadati</taxon>
        <taxon>Pseudomonadota</taxon>
        <taxon>Alphaproteobacteria</taxon>
        <taxon>Sphingomonadales</taxon>
        <taxon>Sphingomonadaceae</taxon>
        <taxon>Sphingobium</taxon>
    </lineage>
</organism>
<dbReference type="InterPro" id="IPR051532">
    <property type="entry name" value="Ester_Hydrolysis_Enzymes"/>
</dbReference>
<name>A0A0S3EWD2_9SPHN</name>